<dbReference type="Gene3D" id="3.90.25.10">
    <property type="entry name" value="UDP-galactose 4-epimerase, domain 1"/>
    <property type="match status" value="1"/>
</dbReference>
<evidence type="ECO:0000256" key="3">
    <source>
        <dbReference type="RuleBase" id="RU364082"/>
    </source>
</evidence>
<dbReference type="Pfam" id="PF04321">
    <property type="entry name" value="RmlD_sub_bind"/>
    <property type="match status" value="1"/>
</dbReference>
<dbReference type="InterPro" id="IPR036291">
    <property type="entry name" value="NAD(P)-bd_dom_sf"/>
</dbReference>
<organism evidence="6 7">
    <name type="scientific">Corynebacterium accolens</name>
    <dbReference type="NCBI Taxonomy" id="38284"/>
    <lineage>
        <taxon>Bacteria</taxon>
        <taxon>Bacillati</taxon>
        <taxon>Actinomycetota</taxon>
        <taxon>Actinomycetes</taxon>
        <taxon>Mycobacteriales</taxon>
        <taxon>Corynebacteriaceae</taxon>
        <taxon>Corynebacterium</taxon>
    </lineage>
</organism>
<feature type="compositionally biased region" description="Polar residues" evidence="4">
    <location>
        <begin position="452"/>
        <end position="463"/>
    </location>
</feature>
<dbReference type="InterPro" id="IPR014710">
    <property type="entry name" value="RmlC-like_jellyroll"/>
</dbReference>
<dbReference type="GO" id="GO:0008831">
    <property type="term" value="F:dTDP-4-dehydrorhamnose reductase activity"/>
    <property type="evidence" value="ECO:0007669"/>
    <property type="project" value="UniProtKB-EC"/>
</dbReference>
<comment type="pathway">
    <text evidence="3">Carbohydrate biosynthesis; dTDP-L-rhamnose biosynthesis.</text>
</comment>
<dbReference type="EC" id="1.1.1.133" evidence="3"/>
<dbReference type="NCBIfam" id="TIGR01214">
    <property type="entry name" value="rmlD"/>
    <property type="match status" value="1"/>
</dbReference>
<dbReference type="Proteomes" id="UP001239414">
    <property type="component" value="Unassembled WGS sequence"/>
</dbReference>
<protein>
    <recommendedName>
        <fullName evidence="3">dTDP-4-dehydrorhamnose reductase</fullName>
        <ecNumber evidence="3">1.1.1.133</ecNumber>
    </recommendedName>
</protein>
<evidence type="ECO:0000259" key="5">
    <source>
        <dbReference type="Pfam" id="PF04321"/>
    </source>
</evidence>
<dbReference type="SUPFAM" id="SSF51182">
    <property type="entry name" value="RmlC-like cupins"/>
    <property type="match status" value="1"/>
</dbReference>
<comment type="function">
    <text evidence="3">Catalyzes the reduction of dTDP-6-deoxy-L-lyxo-4-hexulose to yield dTDP-L-rhamnose.</text>
</comment>
<gene>
    <name evidence="6" type="primary">rfbD</name>
    <name evidence="6" type="ORF">QPX34_08150</name>
</gene>
<dbReference type="InterPro" id="IPR000888">
    <property type="entry name" value="RmlC-like"/>
</dbReference>
<sequence>MQVHNTAIEGLRIIELDVHGDNRGWFKENWQREKLSEAAPELASFQPVQNNISYNRTGATRGLHAEPWDKLVSVANGKIFGAWCDLRDGSETFGEIVTHEVGPETAVFVPRGVANGFQALEETSYSYLVNEHWSPEARYTGINLDAVEWPLEPREVSEKDKHLPALADVTPMPPRKILVTGANGQLGRALKRVLKNAEFCTHAEFDITNPPQRQWKQYEAIINCAAYNDVNGAEEDRAAAWAVNAEAPAKLARIAAENQLTFVHVSSDYIFDGSKDLHTEDEIPSPLSAYGASKAAGETAAQTAPQHYVVRTSWVFGDGPNFIATMRRLAEADKEPKVIHDQRGRPTFAEDLAKGIAHLLRTQPEYGIYNISNSGDTVGRDEMAMSVFIGLGHDPSEVTPVSTEQYREIAGPEAPRPKESTLALDKIEATGFSPQNWRAALALYLALYPSEPSATGDTSNPSHPSAAETTETAEASEE</sequence>
<dbReference type="EMBL" id="JASNUO010000007">
    <property type="protein sequence ID" value="MDK4247990.1"/>
    <property type="molecule type" value="Genomic_DNA"/>
</dbReference>
<keyword evidence="7" id="KW-1185">Reference proteome</keyword>
<dbReference type="Pfam" id="PF00908">
    <property type="entry name" value="dTDP_sugar_isom"/>
    <property type="match status" value="1"/>
</dbReference>
<dbReference type="SUPFAM" id="SSF51735">
    <property type="entry name" value="NAD(P)-binding Rossmann-fold domains"/>
    <property type="match status" value="1"/>
</dbReference>
<keyword evidence="3 6" id="KW-0560">Oxidoreductase</keyword>
<dbReference type="InterPro" id="IPR005913">
    <property type="entry name" value="dTDP_dehydrorham_reduct"/>
</dbReference>
<dbReference type="CDD" id="cd05254">
    <property type="entry name" value="dTDP_HR_like_SDR_e"/>
    <property type="match status" value="1"/>
</dbReference>
<name>A0ABT7FRS7_9CORY</name>
<dbReference type="RefSeq" id="WP_023028191.1">
    <property type="nucleotide sequence ID" value="NZ_CP100375.1"/>
</dbReference>
<dbReference type="Gene3D" id="3.40.50.720">
    <property type="entry name" value="NAD(P)-binding Rossmann-like Domain"/>
    <property type="match status" value="1"/>
</dbReference>
<comment type="similarity">
    <text evidence="2 3">Belongs to the dTDP-4-dehydrorhamnose reductase family.</text>
</comment>
<comment type="similarity">
    <text evidence="1">Belongs to the dTDP-4-dehydrorhamnose 3,5-epimerase family.</text>
</comment>
<evidence type="ECO:0000256" key="1">
    <source>
        <dbReference type="ARBA" id="ARBA00010154"/>
    </source>
</evidence>
<feature type="domain" description="RmlD-like substrate binding" evidence="5">
    <location>
        <begin position="176"/>
        <end position="446"/>
    </location>
</feature>
<dbReference type="PANTHER" id="PTHR10491:SF4">
    <property type="entry name" value="METHIONINE ADENOSYLTRANSFERASE 2 SUBUNIT BETA"/>
    <property type="match status" value="1"/>
</dbReference>
<dbReference type="PANTHER" id="PTHR10491">
    <property type="entry name" value="DTDP-4-DEHYDRORHAMNOSE REDUCTASE"/>
    <property type="match status" value="1"/>
</dbReference>
<dbReference type="InterPro" id="IPR011051">
    <property type="entry name" value="RmlC_Cupin_sf"/>
</dbReference>
<feature type="region of interest" description="Disordered" evidence="4">
    <location>
        <begin position="450"/>
        <end position="478"/>
    </location>
</feature>
<comment type="caution">
    <text evidence="6">The sequence shown here is derived from an EMBL/GenBank/DDBJ whole genome shotgun (WGS) entry which is preliminary data.</text>
</comment>
<keyword evidence="3" id="KW-0521">NADP</keyword>
<dbReference type="CDD" id="cd00438">
    <property type="entry name" value="cupin_RmlC"/>
    <property type="match status" value="1"/>
</dbReference>
<evidence type="ECO:0000256" key="4">
    <source>
        <dbReference type="SAM" id="MobiDB-lite"/>
    </source>
</evidence>
<evidence type="ECO:0000256" key="2">
    <source>
        <dbReference type="ARBA" id="ARBA00010944"/>
    </source>
</evidence>
<evidence type="ECO:0000313" key="7">
    <source>
        <dbReference type="Proteomes" id="UP001239414"/>
    </source>
</evidence>
<dbReference type="InterPro" id="IPR029903">
    <property type="entry name" value="RmlD-like-bd"/>
</dbReference>
<reference evidence="6 7" key="1">
    <citation type="submission" date="2023-05" db="EMBL/GenBank/DDBJ databases">
        <title>Metabolic capabilities are highly conserved among human nasal-associated Corynebacterium species in pangenomic analyses.</title>
        <authorList>
            <person name="Tran T.H."/>
            <person name="Roberts A.Q."/>
            <person name="Escapa I.F."/>
            <person name="Gao W."/>
            <person name="Conlan S."/>
            <person name="Kong H."/>
            <person name="Segre J.A."/>
            <person name="Kelly M.S."/>
            <person name="Lemon K.P."/>
        </authorList>
    </citation>
    <scope>NUCLEOTIDE SEQUENCE [LARGE SCALE GENOMIC DNA]</scope>
    <source>
        <strain evidence="6 7">KPL3802</strain>
    </source>
</reference>
<feature type="compositionally biased region" description="Low complexity" evidence="4">
    <location>
        <begin position="465"/>
        <end position="478"/>
    </location>
</feature>
<proteinExistence type="inferred from homology"/>
<evidence type="ECO:0000313" key="6">
    <source>
        <dbReference type="EMBL" id="MDK4247990.1"/>
    </source>
</evidence>
<dbReference type="Gene3D" id="2.60.120.10">
    <property type="entry name" value="Jelly Rolls"/>
    <property type="match status" value="1"/>
</dbReference>
<accession>A0ABT7FRS7</accession>